<dbReference type="SUPFAM" id="SSF52540">
    <property type="entry name" value="P-loop containing nucleoside triphosphate hydrolases"/>
    <property type="match status" value="1"/>
</dbReference>
<keyword evidence="3 5" id="KW-0342">GTP-binding</keyword>
<dbReference type="GO" id="GO:1990131">
    <property type="term" value="C:Gtr1-Gtr2 GTPase complex"/>
    <property type="evidence" value="ECO:0007669"/>
    <property type="project" value="TreeGrafter"/>
</dbReference>
<proteinExistence type="inferred from homology"/>
<comment type="catalytic activity">
    <reaction evidence="4">
        <text>GTP + H2O = GDP + phosphate + H(+)</text>
        <dbReference type="Rhea" id="RHEA:19669"/>
        <dbReference type="ChEBI" id="CHEBI:15377"/>
        <dbReference type="ChEBI" id="CHEBI:15378"/>
        <dbReference type="ChEBI" id="CHEBI:37565"/>
        <dbReference type="ChEBI" id="CHEBI:43474"/>
        <dbReference type="ChEBI" id="CHEBI:58189"/>
    </reaction>
    <physiologicalReaction direction="left-to-right" evidence="4">
        <dbReference type="Rhea" id="RHEA:19670"/>
    </physiologicalReaction>
</comment>
<dbReference type="GO" id="GO:0009267">
    <property type="term" value="P:cellular response to starvation"/>
    <property type="evidence" value="ECO:0007669"/>
    <property type="project" value="TreeGrafter"/>
</dbReference>
<dbReference type="GO" id="GO:0005525">
    <property type="term" value="F:GTP binding"/>
    <property type="evidence" value="ECO:0007669"/>
    <property type="project" value="UniProtKB-UniRule"/>
</dbReference>
<dbReference type="Gene3D" id="3.40.50.300">
    <property type="entry name" value="P-loop containing nucleotide triphosphate hydrolases"/>
    <property type="match status" value="1"/>
</dbReference>
<dbReference type="GO" id="GO:0005634">
    <property type="term" value="C:nucleus"/>
    <property type="evidence" value="ECO:0007669"/>
    <property type="project" value="TreeGrafter"/>
</dbReference>
<dbReference type="AlphaFoldDB" id="E4WQS5"/>
<evidence type="ECO:0000256" key="2">
    <source>
        <dbReference type="ARBA" id="ARBA00022741"/>
    </source>
</evidence>
<dbReference type="Proteomes" id="UP000001307">
    <property type="component" value="Unassembled WGS sequence"/>
</dbReference>
<dbReference type="InterPro" id="IPR027417">
    <property type="entry name" value="P-loop_NTPase"/>
</dbReference>
<dbReference type="InterPro" id="IPR006762">
    <property type="entry name" value="Gtr1_RagA"/>
</dbReference>
<reference evidence="6 7" key="1">
    <citation type="journal article" date="2010" name="Science">
        <title>Plasticity of animal genome architecture unmasked by rapid evolution of a pelagic tunicate.</title>
        <authorList>
            <person name="Denoeud F."/>
            <person name="Henriet S."/>
            <person name="Mungpakdee S."/>
            <person name="Aury J.M."/>
            <person name="Da Silva C."/>
            <person name="Brinkmann H."/>
            <person name="Mikhaleva J."/>
            <person name="Olsen L.C."/>
            <person name="Jubin C."/>
            <person name="Canestro C."/>
            <person name="Bouquet J.M."/>
            <person name="Danks G."/>
            <person name="Poulain J."/>
            <person name="Campsteijn C."/>
            <person name="Adamski M."/>
            <person name="Cross I."/>
            <person name="Yadetie F."/>
            <person name="Muffato M."/>
            <person name="Louis A."/>
            <person name="Butcher S."/>
            <person name="Tsagkogeorga G."/>
            <person name="Konrad A."/>
            <person name="Singh S."/>
            <person name="Jensen M.F."/>
            <person name="Cong E.H."/>
            <person name="Eikeseth-Otteraa H."/>
            <person name="Noel B."/>
            <person name="Anthouard V."/>
            <person name="Porcel B.M."/>
            <person name="Kachouri-Lafond R."/>
            <person name="Nishino A."/>
            <person name="Ugolini M."/>
            <person name="Chourrout P."/>
            <person name="Nishida H."/>
            <person name="Aasland R."/>
            <person name="Huzurbazar S."/>
            <person name="Westhof E."/>
            <person name="Delsuc F."/>
            <person name="Lehrach H."/>
            <person name="Reinhardt R."/>
            <person name="Weissenbach J."/>
            <person name="Roy S.W."/>
            <person name="Artiguenave F."/>
            <person name="Postlethwait J.H."/>
            <person name="Manak J.R."/>
            <person name="Thompson E.M."/>
            <person name="Jaillon O."/>
            <person name="Du Pasquier L."/>
            <person name="Boudinot P."/>
            <person name="Liberles D.A."/>
            <person name="Volff J.N."/>
            <person name="Philippe H."/>
            <person name="Lenhard B."/>
            <person name="Roest Crollius H."/>
            <person name="Wincker P."/>
            <person name="Chourrout D."/>
        </authorList>
    </citation>
    <scope>NUCLEOTIDE SEQUENCE [LARGE SCALE GENOMIC DNA]</scope>
</reference>
<evidence type="ECO:0000256" key="3">
    <source>
        <dbReference type="ARBA" id="ARBA00023134"/>
    </source>
</evidence>
<evidence type="ECO:0000313" key="7">
    <source>
        <dbReference type="Proteomes" id="UP000001307"/>
    </source>
</evidence>
<comment type="similarity">
    <text evidence="1 5">Belongs to the GTR/RAG GTP-binding protein family.</text>
</comment>
<dbReference type="InParanoid" id="E4WQS5"/>
<organism evidence="6 7">
    <name type="scientific">Oikopleura dioica</name>
    <name type="common">Tunicate</name>
    <dbReference type="NCBI Taxonomy" id="34765"/>
    <lineage>
        <taxon>Eukaryota</taxon>
        <taxon>Metazoa</taxon>
        <taxon>Chordata</taxon>
        <taxon>Tunicata</taxon>
        <taxon>Appendicularia</taxon>
        <taxon>Copelata</taxon>
        <taxon>Oikopleuridae</taxon>
        <taxon>Oikopleura</taxon>
    </lineage>
</organism>
<dbReference type="GO" id="GO:0003924">
    <property type="term" value="F:GTPase activity"/>
    <property type="evidence" value="ECO:0007669"/>
    <property type="project" value="TreeGrafter"/>
</dbReference>
<name>E4WQS5_OIKDI</name>
<dbReference type="Gene3D" id="3.30.450.190">
    <property type="match status" value="1"/>
</dbReference>
<evidence type="ECO:0000256" key="1">
    <source>
        <dbReference type="ARBA" id="ARBA00007756"/>
    </source>
</evidence>
<accession>E4WQS5</accession>
<dbReference type="OrthoDB" id="26136at2759"/>
<dbReference type="EMBL" id="FN653015">
    <property type="protein sequence ID" value="CBY20158.1"/>
    <property type="molecule type" value="Genomic_DNA"/>
</dbReference>
<keyword evidence="2 5" id="KW-0547">Nucleotide-binding</keyword>
<evidence type="ECO:0000313" key="6">
    <source>
        <dbReference type="EMBL" id="CBY20158.1"/>
    </source>
</evidence>
<dbReference type="GO" id="GO:1904263">
    <property type="term" value="P:positive regulation of TORC1 signaling"/>
    <property type="evidence" value="ECO:0007669"/>
    <property type="project" value="TreeGrafter"/>
</dbReference>
<gene>
    <name evidence="6" type="ORF">GSOID_T00000142001</name>
</gene>
<dbReference type="GO" id="GO:0010507">
    <property type="term" value="P:negative regulation of autophagy"/>
    <property type="evidence" value="ECO:0007669"/>
    <property type="project" value="TreeGrafter"/>
</dbReference>
<dbReference type="Pfam" id="PF04670">
    <property type="entry name" value="Gtr1_RagA"/>
    <property type="match status" value="1"/>
</dbReference>
<dbReference type="GO" id="GO:0005764">
    <property type="term" value="C:lysosome"/>
    <property type="evidence" value="ECO:0007669"/>
    <property type="project" value="TreeGrafter"/>
</dbReference>
<protein>
    <recommendedName>
        <fullName evidence="8">GTP-binding protein</fullName>
    </recommendedName>
</protein>
<evidence type="ECO:0000256" key="4">
    <source>
        <dbReference type="ARBA" id="ARBA00049117"/>
    </source>
</evidence>
<keyword evidence="7" id="KW-1185">Reference proteome</keyword>
<evidence type="ECO:0000256" key="5">
    <source>
        <dbReference type="RuleBase" id="RU367014"/>
    </source>
</evidence>
<dbReference type="PANTHER" id="PTHR11259:SF2">
    <property type="entry name" value="GH16429P"/>
    <property type="match status" value="1"/>
</dbReference>
<dbReference type="PANTHER" id="PTHR11259">
    <property type="entry name" value="RAS-RELATED GTP BINDING RAG/GTR YEAST"/>
    <property type="match status" value="1"/>
</dbReference>
<sequence length="340" mass="38607">MEEKNSQEDLEEIILLFLGPRLAGKTTIKERIFDGLQPTQIIYVEQTIEVRVDTQMNAFAKMKIVDFPGMKDLSEVPQDTWHLPASENGLDIGDNTAKLAVIYVIDSQDGQSYRNALTDLYKSAELLKNYNKNLTFDIFMHKSDGLNEEELNAIHDDTLSYIENINDVGIQISTTSAMDQTIFDAMSKVIQKRIPEQAQLEKWLNLMINNANVAKAYLMDVRTKLFIATDSSPAENTQLSIYEICSGMIEMVDGISNVYEGARLSEIGDSDEDIMPAFDENHESWVTMKEEIVLCLYGITSNLALVCVVREDALNQRGIMMYNLNLFRQTIRKTLEQSRT</sequence>
<evidence type="ECO:0008006" key="8">
    <source>
        <dbReference type="Google" id="ProtNLM"/>
    </source>
</evidence>
<dbReference type="FunCoup" id="E4WQS5">
    <property type="interactions" value="682"/>
</dbReference>